<evidence type="ECO:0000256" key="2">
    <source>
        <dbReference type="ARBA" id="ARBA00022771"/>
    </source>
</evidence>
<keyword evidence="7" id="KW-0675">Receptor</keyword>
<feature type="compositionally biased region" description="Polar residues" evidence="10">
    <location>
        <begin position="465"/>
        <end position="474"/>
    </location>
</feature>
<dbReference type="GO" id="GO:0008270">
    <property type="term" value="F:zinc ion binding"/>
    <property type="evidence" value="ECO:0007669"/>
    <property type="project" value="UniProtKB-KW"/>
</dbReference>
<dbReference type="InterPro" id="IPR013088">
    <property type="entry name" value="Znf_NHR/GATA"/>
</dbReference>
<dbReference type="PROSITE" id="PS51030">
    <property type="entry name" value="NUCLEAR_REC_DBD_2"/>
    <property type="match status" value="2"/>
</dbReference>
<dbReference type="GO" id="GO:0000122">
    <property type="term" value="P:negative regulation of transcription by RNA polymerase II"/>
    <property type="evidence" value="ECO:0007669"/>
    <property type="project" value="TreeGrafter"/>
</dbReference>
<evidence type="ECO:0000256" key="9">
    <source>
        <dbReference type="SAM" id="Coils"/>
    </source>
</evidence>
<keyword evidence="9" id="KW-0175">Coiled coil</keyword>
<feature type="compositionally biased region" description="Basic and acidic residues" evidence="10">
    <location>
        <begin position="953"/>
        <end position="965"/>
    </location>
</feature>
<dbReference type="Gene3D" id="3.30.50.10">
    <property type="entry name" value="Erythroid Transcription Factor GATA-1, subunit A"/>
    <property type="match status" value="2"/>
</dbReference>
<name>A0AAD9JG84_9ANNE</name>
<dbReference type="PROSITE" id="PS51843">
    <property type="entry name" value="NR_LBD"/>
    <property type="match status" value="1"/>
</dbReference>
<feature type="coiled-coil region" evidence="9">
    <location>
        <begin position="11"/>
        <end position="47"/>
    </location>
</feature>
<comment type="caution">
    <text evidence="13">The sequence shown here is derived from an EMBL/GenBank/DDBJ whole genome shotgun (WGS) entry which is preliminary data.</text>
</comment>
<keyword evidence="3" id="KW-0862">Zinc</keyword>
<evidence type="ECO:0000256" key="6">
    <source>
        <dbReference type="ARBA" id="ARBA00023163"/>
    </source>
</evidence>
<evidence type="ECO:0000256" key="7">
    <source>
        <dbReference type="ARBA" id="ARBA00023170"/>
    </source>
</evidence>
<keyword evidence="14" id="KW-1185">Reference proteome</keyword>
<dbReference type="SUPFAM" id="SSF57716">
    <property type="entry name" value="Glucocorticoid receptor-like (DNA-binding domain)"/>
    <property type="match status" value="2"/>
</dbReference>
<dbReference type="SMART" id="SM00399">
    <property type="entry name" value="ZnF_C4"/>
    <property type="match status" value="2"/>
</dbReference>
<keyword evidence="4" id="KW-0805">Transcription regulation</keyword>
<dbReference type="PRINTS" id="PR00047">
    <property type="entry name" value="STROIDFINGER"/>
</dbReference>
<dbReference type="GO" id="GO:0004879">
    <property type="term" value="F:nuclear receptor activity"/>
    <property type="evidence" value="ECO:0007669"/>
    <property type="project" value="TreeGrafter"/>
</dbReference>
<dbReference type="EMBL" id="JAODUP010000324">
    <property type="protein sequence ID" value="KAK2152599.1"/>
    <property type="molecule type" value="Genomic_DNA"/>
</dbReference>
<dbReference type="CDD" id="cd06916">
    <property type="entry name" value="NR_DBD_like"/>
    <property type="match status" value="1"/>
</dbReference>
<evidence type="ECO:0000256" key="5">
    <source>
        <dbReference type="ARBA" id="ARBA00023125"/>
    </source>
</evidence>
<organism evidence="13 14">
    <name type="scientific">Paralvinella palmiformis</name>
    <dbReference type="NCBI Taxonomy" id="53620"/>
    <lineage>
        <taxon>Eukaryota</taxon>
        <taxon>Metazoa</taxon>
        <taxon>Spiralia</taxon>
        <taxon>Lophotrochozoa</taxon>
        <taxon>Annelida</taxon>
        <taxon>Polychaeta</taxon>
        <taxon>Sedentaria</taxon>
        <taxon>Canalipalpata</taxon>
        <taxon>Terebellida</taxon>
        <taxon>Terebelliformia</taxon>
        <taxon>Alvinellidae</taxon>
        <taxon>Paralvinella</taxon>
    </lineage>
</organism>
<feature type="region of interest" description="Disordered" evidence="10">
    <location>
        <begin position="431"/>
        <end position="484"/>
    </location>
</feature>
<dbReference type="PANTHER" id="PTHR24082:SF473">
    <property type="entry name" value="ECDYSONE-INDUCED PROTEIN 75B, ISOFORM B"/>
    <property type="match status" value="1"/>
</dbReference>
<dbReference type="InterPro" id="IPR050234">
    <property type="entry name" value="Nuclear_hormone_rcpt_NR1"/>
</dbReference>
<dbReference type="AlphaFoldDB" id="A0AAD9JG84"/>
<protein>
    <recommendedName>
        <fullName evidence="15">Nuclear receptor domain-containing protein</fullName>
    </recommendedName>
</protein>
<feature type="domain" description="NR LBD" evidence="12">
    <location>
        <begin position="1004"/>
        <end position="1234"/>
    </location>
</feature>
<dbReference type="GO" id="GO:0045944">
    <property type="term" value="P:positive regulation of transcription by RNA polymerase II"/>
    <property type="evidence" value="ECO:0007669"/>
    <property type="project" value="TreeGrafter"/>
</dbReference>
<sequence>MAHYLLKKRVMMELQQQQEQQQQQQHLQQQQQQEQDQQQNKQNCGDEVILRESDQFYSDQHQHLPEPWPVYDQTVTDLSRQDSDSNYKLIGVTETTDYWSDSSGVLDLSTKTCKPLSCYQPTDSSTGLTVKVEGESDLAPPSCDCLIDGDPQCHMSRVLTELETLNEKEEKQRLISKIVSIVRETVKVPIHNFNLSEKSMLHCMDILSNPLCELNSCRMMQMQSCNQQQAGVLGVSSGGASDTSSQLEKPSASDGFGPLLSEGALWPVRNPDLAQLAVARPSPGKQLQDAAPSDNVMPGLSTGGQHQDGDPYCIDGYMPSMQSSSMSTHRYMPSTSTMTHLLGQENVERDVKGDCPKVPYLFGNHQGQVDELAREHRPREVPDTGDITMISVGLGSHNNLITSELQQNKEHNMHSFINRSPDGSSFCMPHTDEQGCTKPKSFPDQQVYSRPHSFHGGQEGRLSPVTGSRQNSPVSEPVCDSSSHDQELFEPFNRSEHNGTAFLPVTTSSAVPHFTQPEPHRSEDCPLASSSAIIPAGETGGTQQNVISSSCSITSNGGHTLTSMKRKHSTGDPNLSGYPVTSSGRNKGLGKTNEPKFDCQICGDLAAGFHCGAYVCEACKKFYLRCLKNDQNLLTCPKSQRCEINKENRSHCQYCRYQKCISLGMYRPGREDDKNLKVNFKAIPCKVCGASSSGFHFGAITCEGCKGFFRRMLKENLHQKFTCSSGNSCDITSSNRTFCKACRFNKCIKIGMTLEGTRLGRQSNSMKRNTLMAYRMREFDGPPAKIMAHGKIKMEPMDDEYQGESSNHSRTGERLKDTDCSIVEDFDDVSLEVIDQLEFDNNLLDVSNGASTKILQRKSAKTVRNFSELKCDNESTILDEDRAMSQKELKQLDKFKGQSPAIPTLSNQQSESLGVTWNGVFSVSESTSNPLTSENNQHHDDQELLLETREVLHTDTSRSDPRRSENNSASYQMDSDNHGSPTSVNKPVTQTSKPKQVGVEIYSDSERLTSYLVDIYNILDGMKEIPESMKQYKLEVGNPQNIWNYTMQGFVHNSYIMLRFLKSIPGFRSLPQDKQIKLCQETIYPISLLYHSQGYNLRHGTIKFFCYTDEVRELLFTSFPHFRGMINHFEQCGRWMAEMMIDRIELAFLTVIFVLRATEQTIHDPAVRGYLETTTDILINYCDKKDSLRGGVLLARMAELERASFEHHQMAALTIKQNPHMSFGQLWQEIFIPD</sequence>
<feature type="region of interest" description="Disordered" evidence="10">
    <location>
        <begin position="233"/>
        <end position="254"/>
    </location>
</feature>
<evidence type="ECO:0000259" key="11">
    <source>
        <dbReference type="PROSITE" id="PS51030"/>
    </source>
</evidence>
<keyword evidence="6" id="KW-0804">Transcription</keyword>
<keyword evidence="2" id="KW-0863">Zinc-finger</keyword>
<evidence type="ECO:0000256" key="3">
    <source>
        <dbReference type="ARBA" id="ARBA00022833"/>
    </source>
</evidence>
<evidence type="ECO:0000313" key="14">
    <source>
        <dbReference type="Proteomes" id="UP001208570"/>
    </source>
</evidence>
<dbReference type="GO" id="GO:0030154">
    <property type="term" value="P:cell differentiation"/>
    <property type="evidence" value="ECO:0007669"/>
    <property type="project" value="TreeGrafter"/>
</dbReference>
<dbReference type="Pfam" id="PF00105">
    <property type="entry name" value="zf-C4"/>
    <property type="match status" value="2"/>
</dbReference>
<evidence type="ECO:0000256" key="4">
    <source>
        <dbReference type="ARBA" id="ARBA00023015"/>
    </source>
</evidence>
<dbReference type="InterPro" id="IPR035500">
    <property type="entry name" value="NHR-like_dom_sf"/>
</dbReference>
<dbReference type="InterPro" id="IPR001628">
    <property type="entry name" value="Znf_hrmn_rcpt"/>
</dbReference>
<feature type="region of interest" description="Disordered" evidence="10">
    <location>
        <begin position="953"/>
        <end position="998"/>
    </location>
</feature>
<gene>
    <name evidence="13" type="ORF">LSH36_323g02024</name>
</gene>
<keyword evidence="5" id="KW-0238">DNA-binding</keyword>
<evidence type="ECO:0008006" key="15">
    <source>
        <dbReference type="Google" id="ProtNLM"/>
    </source>
</evidence>
<feature type="domain" description="Nuclear receptor" evidence="11">
    <location>
        <begin position="596"/>
        <end position="672"/>
    </location>
</feature>
<dbReference type="Gene3D" id="1.10.565.10">
    <property type="entry name" value="Retinoid X Receptor"/>
    <property type="match status" value="1"/>
</dbReference>
<dbReference type="SUPFAM" id="SSF48508">
    <property type="entry name" value="Nuclear receptor ligand-binding domain"/>
    <property type="match status" value="1"/>
</dbReference>
<dbReference type="PROSITE" id="PS00031">
    <property type="entry name" value="NUCLEAR_REC_DBD_1"/>
    <property type="match status" value="1"/>
</dbReference>
<keyword evidence="8" id="KW-0539">Nucleus</keyword>
<dbReference type="GO" id="GO:0009755">
    <property type="term" value="P:hormone-mediated signaling pathway"/>
    <property type="evidence" value="ECO:0007669"/>
    <property type="project" value="TreeGrafter"/>
</dbReference>
<feature type="compositionally biased region" description="Polar residues" evidence="10">
    <location>
        <begin position="966"/>
        <end position="994"/>
    </location>
</feature>
<accession>A0AAD9JG84</accession>
<evidence type="ECO:0000256" key="10">
    <source>
        <dbReference type="SAM" id="MobiDB-lite"/>
    </source>
</evidence>
<evidence type="ECO:0000313" key="13">
    <source>
        <dbReference type="EMBL" id="KAK2152599.1"/>
    </source>
</evidence>
<evidence type="ECO:0000259" key="12">
    <source>
        <dbReference type="PROSITE" id="PS51843"/>
    </source>
</evidence>
<evidence type="ECO:0000256" key="8">
    <source>
        <dbReference type="ARBA" id="ARBA00023242"/>
    </source>
</evidence>
<dbReference type="GO" id="GO:0000978">
    <property type="term" value="F:RNA polymerase II cis-regulatory region sequence-specific DNA binding"/>
    <property type="evidence" value="ECO:0007669"/>
    <property type="project" value="TreeGrafter"/>
</dbReference>
<dbReference type="InterPro" id="IPR000536">
    <property type="entry name" value="Nucl_hrmn_rcpt_lig-bd"/>
</dbReference>
<dbReference type="Pfam" id="PF00104">
    <property type="entry name" value="Hormone_recep"/>
    <property type="match status" value="1"/>
</dbReference>
<feature type="domain" description="Nuclear receptor" evidence="11">
    <location>
        <begin position="682"/>
        <end position="759"/>
    </location>
</feature>
<keyword evidence="1" id="KW-0479">Metal-binding</keyword>
<feature type="region of interest" description="Disordered" evidence="10">
    <location>
        <begin position="563"/>
        <end position="589"/>
    </location>
</feature>
<dbReference type="Proteomes" id="UP001208570">
    <property type="component" value="Unassembled WGS sequence"/>
</dbReference>
<reference evidence="13" key="1">
    <citation type="journal article" date="2023" name="Mol. Biol. Evol.">
        <title>Third-Generation Sequencing Reveals the Adaptive Role of the Epigenome in Three Deep-Sea Polychaetes.</title>
        <authorList>
            <person name="Perez M."/>
            <person name="Aroh O."/>
            <person name="Sun Y."/>
            <person name="Lan Y."/>
            <person name="Juniper S.K."/>
            <person name="Young C.R."/>
            <person name="Angers B."/>
            <person name="Qian P.Y."/>
        </authorList>
    </citation>
    <scope>NUCLEOTIDE SEQUENCE</scope>
    <source>
        <strain evidence="13">P08H-3</strain>
    </source>
</reference>
<evidence type="ECO:0000256" key="1">
    <source>
        <dbReference type="ARBA" id="ARBA00022723"/>
    </source>
</evidence>
<proteinExistence type="predicted"/>
<dbReference type="PANTHER" id="PTHR24082">
    <property type="entry name" value="NUCLEAR HORMONE RECEPTOR"/>
    <property type="match status" value="1"/>
</dbReference>